<evidence type="ECO:0000313" key="2">
    <source>
        <dbReference type="Proteomes" id="UP000661918"/>
    </source>
</evidence>
<dbReference type="RefSeq" id="WP_188904410.1">
    <property type="nucleotide sequence ID" value="NZ_BMOM01000017.1"/>
</dbReference>
<evidence type="ECO:0000313" key="1">
    <source>
        <dbReference type="EMBL" id="GGM13106.1"/>
    </source>
</evidence>
<name>A0ABQ2GTW6_9DEIO</name>
<reference evidence="2" key="1">
    <citation type="journal article" date="2019" name="Int. J. Syst. Evol. Microbiol.">
        <title>The Global Catalogue of Microorganisms (GCM) 10K type strain sequencing project: providing services to taxonomists for standard genome sequencing and annotation.</title>
        <authorList>
            <consortium name="The Broad Institute Genomics Platform"/>
            <consortium name="The Broad Institute Genome Sequencing Center for Infectious Disease"/>
            <person name="Wu L."/>
            <person name="Ma J."/>
        </authorList>
    </citation>
    <scope>NUCLEOTIDE SEQUENCE [LARGE SCALE GENOMIC DNA]</scope>
    <source>
        <strain evidence="2">JCM 15443</strain>
    </source>
</reference>
<keyword evidence="2" id="KW-1185">Reference proteome</keyword>
<protein>
    <recommendedName>
        <fullName evidence="3">Oxidoreductase molybdopterin-binding domain-containing protein</fullName>
    </recommendedName>
</protein>
<dbReference type="InterPro" id="IPR036374">
    <property type="entry name" value="OxRdtase_Mopterin-bd_sf"/>
</dbReference>
<dbReference type="Gene3D" id="3.90.420.10">
    <property type="entry name" value="Oxidoreductase, molybdopterin-binding domain"/>
    <property type="match status" value="1"/>
</dbReference>
<dbReference type="EMBL" id="BMOM01000017">
    <property type="protein sequence ID" value="GGM13106.1"/>
    <property type="molecule type" value="Genomic_DNA"/>
</dbReference>
<dbReference type="Proteomes" id="UP000661918">
    <property type="component" value="Unassembled WGS sequence"/>
</dbReference>
<organism evidence="1 2">
    <name type="scientific">Deinococcus aerophilus</name>
    <dbReference type="NCBI Taxonomy" id="522488"/>
    <lineage>
        <taxon>Bacteria</taxon>
        <taxon>Thermotogati</taxon>
        <taxon>Deinococcota</taxon>
        <taxon>Deinococci</taxon>
        <taxon>Deinococcales</taxon>
        <taxon>Deinococcaceae</taxon>
        <taxon>Deinococcus</taxon>
    </lineage>
</organism>
<dbReference type="SUPFAM" id="SSF56524">
    <property type="entry name" value="Oxidoreductase molybdopterin-binding domain"/>
    <property type="match status" value="1"/>
</dbReference>
<sequence length="202" mass="21590">MFPPNLAPRRTLTRVRLIPSALIALLIGAASLGAAVRPSAIPATPPKAAALPAFPYVHGARPMPRALPGERTVFTLEGPSGEQDLTLRQLQALPAVRYATTHLQLKRTLTYQGVPLRDLAARGGFAGKDLRISASNGFSAVIRAADYLKEPIMLAYLQDGQPISILDKGPLTVVLPPGPTRFTSPTYASAWVWFAVRVAPVP</sequence>
<evidence type="ECO:0008006" key="3">
    <source>
        <dbReference type="Google" id="ProtNLM"/>
    </source>
</evidence>
<proteinExistence type="predicted"/>
<gene>
    <name evidence="1" type="ORF">GCM10010841_22150</name>
</gene>
<comment type="caution">
    <text evidence="1">The sequence shown here is derived from an EMBL/GenBank/DDBJ whole genome shotgun (WGS) entry which is preliminary data.</text>
</comment>
<accession>A0ABQ2GTW6</accession>